<proteinExistence type="predicted"/>
<sequence length="278" mass="30247">MSDRRGHSPGLPAPEAVLALQRTVGNTAVARLLTRRRTPTSPAVAVQRVHDRDQVLDSLPAVRAEAGLAEVPQASQDALEHQFPKKGGAFKQFPRPVDKAFLIGRLRPADWVRALNSNREDSPEFRRNCVDAARAFLSSWHGRPTPATALSDSEGIEANGPERIKNWLGAGWSTSSWADTGAKLKDAQHGAIAVVSFRPVKPPNDQGDVAGHVVVGVNHKKTVYWIDPQMARVSKTPLYAASGFLMSIVLTGDFQQVDPPMDYSDPHAASRMAEQQQS</sequence>
<dbReference type="Proteomes" id="UP000547510">
    <property type="component" value="Unassembled WGS sequence"/>
</dbReference>
<feature type="region of interest" description="Disordered" evidence="1">
    <location>
        <begin position="259"/>
        <end position="278"/>
    </location>
</feature>
<dbReference type="RefSeq" id="WP_184692018.1">
    <property type="nucleotide sequence ID" value="NZ_JACHJN010000005.1"/>
</dbReference>
<gene>
    <name evidence="3" type="ORF">FHS29_003781</name>
</gene>
<feature type="domain" description="Tox-PL" evidence="2">
    <location>
        <begin position="128"/>
        <end position="230"/>
    </location>
</feature>
<dbReference type="EMBL" id="JACHJN010000005">
    <property type="protein sequence ID" value="MBB5957188.1"/>
    <property type="molecule type" value="Genomic_DNA"/>
</dbReference>
<evidence type="ECO:0000256" key="1">
    <source>
        <dbReference type="SAM" id="MobiDB-lite"/>
    </source>
</evidence>
<dbReference type="InterPro" id="IPR028908">
    <property type="entry name" value="Tox-PL_dom"/>
</dbReference>
<protein>
    <recommendedName>
        <fullName evidence="2">Tox-PL domain-containing protein</fullName>
    </recommendedName>
</protein>
<name>A0A841CM06_9PSEU</name>
<dbReference type="AlphaFoldDB" id="A0A841CM06"/>
<accession>A0A841CM06</accession>
<evidence type="ECO:0000313" key="4">
    <source>
        <dbReference type="Proteomes" id="UP000547510"/>
    </source>
</evidence>
<evidence type="ECO:0000313" key="3">
    <source>
        <dbReference type="EMBL" id="MBB5957188.1"/>
    </source>
</evidence>
<organism evidence="3 4">
    <name type="scientific">Saccharothrix tamanrassetensis</name>
    <dbReference type="NCBI Taxonomy" id="1051531"/>
    <lineage>
        <taxon>Bacteria</taxon>
        <taxon>Bacillati</taxon>
        <taxon>Actinomycetota</taxon>
        <taxon>Actinomycetes</taxon>
        <taxon>Pseudonocardiales</taxon>
        <taxon>Pseudonocardiaceae</taxon>
        <taxon>Saccharothrix</taxon>
    </lineage>
</organism>
<evidence type="ECO:0000259" key="2">
    <source>
        <dbReference type="Pfam" id="PF15644"/>
    </source>
</evidence>
<dbReference type="Pfam" id="PF15644">
    <property type="entry name" value="Gln_amidase"/>
    <property type="match status" value="1"/>
</dbReference>
<comment type="caution">
    <text evidence="3">The sequence shown here is derived from an EMBL/GenBank/DDBJ whole genome shotgun (WGS) entry which is preliminary data.</text>
</comment>
<keyword evidence="4" id="KW-1185">Reference proteome</keyword>
<reference evidence="3 4" key="1">
    <citation type="submission" date="2020-08" db="EMBL/GenBank/DDBJ databases">
        <title>Genomic Encyclopedia of Type Strains, Phase III (KMG-III): the genomes of soil and plant-associated and newly described type strains.</title>
        <authorList>
            <person name="Whitman W."/>
        </authorList>
    </citation>
    <scope>NUCLEOTIDE SEQUENCE [LARGE SCALE GENOMIC DNA]</scope>
    <source>
        <strain evidence="3 4">CECT 8640</strain>
    </source>
</reference>